<accession>A0A1I5YWY2</accession>
<keyword evidence="1" id="KW-1133">Transmembrane helix</keyword>
<keyword evidence="3" id="KW-1185">Reference proteome</keyword>
<feature type="transmembrane region" description="Helical" evidence="1">
    <location>
        <begin position="64"/>
        <end position="82"/>
    </location>
</feature>
<evidence type="ECO:0000313" key="2">
    <source>
        <dbReference type="EMBL" id="SFQ48783.1"/>
    </source>
</evidence>
<name>A0A1I5YWY2_HYMAR</name>
<evidence type="ECO:0000313" key="3">
    <source>
        <dbReference type="Proteomes" id="UP000199029"/>
    </source>
</evidence>
<organism evidence="2 3">
    <name type="scientific">Hymenobacter arizonensis</name>
    <name type="common">Siccationidurans arizonensis</name>
    <dbReference type="NCBI Taxonomy" id="1227077"/>
    <lineage>
        <taxon>Bacteria</taxon>
        <taxon>Pseudomonadati</taxon>
        <taxon>Bacteroidota</taxon>
        <taxon>Cytophagia</taxon>
        <taxon>Cytophagales</taxon>
        <taxon>Hymenobacteraceae</taxon>
        <taxon>Hymenobacter</taxon>
    </lineage>
</organism>
<evidence type="ECO:0000256" key="1">
    <source>
        <dbReference type="SAM" id="Phobius"/>
    </source>
</evidence>
<protein>
    <submittedName>
        <fullName evidence="2">Uncharacterized protein</fullName>
    </submittedName>
</protein>
<dbReference type="AlphaFoldDB" id="A0A1I5YWY2"/>
<dbReference type="STRING" id="1227077.SAMN04515668_2513"/>
<gene>
    <name evidence="2" type="ORF">SAMN04515668_2513</name>
</gene>
<dbReference type="EMBL" id="FOXS01000003">
    <property type="protein sequence ID" value="SFQ48783.1"/>
    <property type="molecule type" value="Genomic_DNA"/>
</dbReference>
<reference evidence="3" key="1">
    <citation type="submission" date="2016-10" db="EMBL/GenBank/DDBJ databases">
        <authorList>
            <person name="Varghese N."/>
            <person name="Submissions S."/>
        </authorList>
    </citation>
    <scope>NUCLEOTIDE SEQUENCE [LARGE SCALE GENOMIC DNA]</scope>
    <source>
        <strain evidence="3">OR362-8,ATCC BAA-1266,JCM 13504</strain>
    </source>
</reference>
<keyword evidence="1" id="KW-0472">Membrane</keyword>
<sequence length="83" mass="9221">MAACHYCGAAGASERREVQTGHSKYYGSRSTSSRYSYSMRSVCGPCAKEVDTSYWRQQISKHRLSVAGLILLAGFLVFCIFAR</sequence>
<proteinExistence type="predicted"/>
<dbReference type="Proteomes" id="UP000199029">
    <property type="component" value="Unassembled WGS sequence"/>
</dbReference>
<keyword evidence="1" id="KW-0812">Transmembrane</keyword>